<dbReference type="GO" id="GO:0016020">
    <property type="term" value="C:membrane"/>
    <property type="evidence" value="ECO:0007669"/>
    <property type="project" value="TreeGrafter"/>
</dbReference>
<keyword evidence="2" id="KW-0378">Hydrolase</keyword>
<dbReference type="Pfam" id="PF00561">
    <property type="entry name" value="Abhydrolase_1"/>
    <property type="match status" value="1"/>
</dbReference>
<dbReference type="GO" id="GO:0016787">
    <property type="term" value="F:hydrolase activity"/>
    <property type="evidence" value="ECO:0007669"/>
    <property type="project" value="UniProtKB-KW"/>
</dbReference>
<dbReference type="SUPFAM" id="SSF53474">
    <property type="entry name" value="alpha/beta-Hydrolases"/>
    <property type="match status" value="1"/>
</dbReference>
<organism evidence="2 3">
    <name type="scientific">Poritiphilus flavus</name>
    <dbReference type="NCBI Taxonomy" id="2697053"/>
    <lineage>
        <taxon>Bacteria</taxon>
        <taxon>Pseudomonadati</taxon>
        <taxon>Bacteroidota</taxon>
        <taxon>Flavobacteriia</taxon>
        <taxon>Flavobacteriales</taxon>
        <taxon>Flavobacteriaceae</taxon>
        <taxon>Poritiphilus</taxon>
    </lineage>
</organism>
<dbReference type="EMBL" id="WXYO01000007">
    <property type="protein sequence ID" value="NAS13713.1"/>
    <property type="molecule type" value="Genomic_DNA"/>
</dbReference>
<evidence type="ECO:0000313" key="2">
    <source>
        <dbReference type="EMBL" id="NAS13713.1"/>
    </source>
</evidence>
<comment type="caution">
    <text evidence="2">The sequence shown here is derived from an EMBL/GenBank/DDBJ whole genome shotgun (WGS) entry which is preliminary data.</text>
</comment>
<dbReference type="AlphaFoldDB" id="A0A6L9EGC3"/>
<name>A0A6L9EGC3_9FLAO</name>
<dbReference type="Gene3D" id="3.40.50.1820">
    <property type="entry name" value="alpha/beta hydrolase"/>
    <property type="match status" value="1"/>
</dbReference>
<evidence type="ECO:0000259" key="1">
    <source>
        <dbReference type="Pfam" id="PF00561"/>
    </source>
</evidence>
<dbReference type="PANTHER" id="PTHR43798:SF33">
    <property type="entry name" value="HYDROLASE, PUTATIVE (AFU_ORTHOLOGUE AFUA_2G14860)-RELATED"/>
    <property type="match status" value="1"/>
</dbReference>
<dbReference type="InterPro" id="IPR000073">
    <property type="entry name" value="AB_hydrolase_1"/>
</dbReference>
<keyword evidence="3" id="KW-1185">Reference proteome</keyword>
<reference evidence="2 3" key="1">
    <citation type="submission" date="2020-01" db="EMBL/GenBank/DDBJ databases">
        <title>Bacteria diversity of Porities sp.</title>
        <authorList>
            <person name="Wang G."/>
        </authorList>
    </citation>
    <scope>NUCLEOTIDE SEQUENCE [LARGE SCALE GENOMIC DNA]</scope>
    <source>
        <strain evidence="2 3">R33</strain>
    </source>
</reference>
<evidence type="ECO:0000313" key="3">
    <source>
        <dbReference type="Proteomes" id="UP000475249"/>
    </source>
</evidence>
<dbReference type="RefSeq" id="WP_161436741.1">
    <property type="nucleotide sequence ID" value="NZ_WXYO01000007.1"/>
</dbReference>
<dbReference type="PANTHER" id="PTHR43798">
    <property type="entry name" value="MONOACYLGLYCEROL LIPASE"/>
    <property type="match status" value="1"/>
</dbReference>
<feature type="domain" description="AB hydrolase-1" evidence="1">
    <location>
        <begin position="24"/>
        <end position="121"/>
    </location>
</feature>
<gene>
    <name evidence="2" type="ORF">GTQ38_16990</name>
</gene>
<sequence length="266" mass="30498">MKTINIKINGENLVYYDSEKGDTTLLFIHGAFINKEYWNEQLSHFSKTYRVLAVDLAGHGNSSHYRTDWTVQEYGRDISEFIKKLSLRNVVLIGHSFGSDVMLETVALDPAQIIGLIEVDHMKSVGVEVPQETIEHLIANLRTDFANTCEQFARQALLSEGTDPGLVARLLKDYREMNPEVGIPLIENTFTYTKRETELLRGLNLKLHLIHVDYMPTSEENLRKYLAGNYQLHKISGSCHYPMLENPIEFNVLLEQILSTIEDKQR</sequence>
<protein>
    <submittedName>
        <fullName evidence="2">Alpha/beta fold hydrolase</fullName>
    </submittedName>
</protein>
<accession>A0A6L9EGC3</accession>
<proteinExistence type="predicted"/>
<dbReference type="InterPro" id="IPR029058">
    <property type="entry name" value="AB_hydrolase_fold"/>
</dbReference>
<dbReference type="InterPro" id="IPR050266">
    <property type="entry name" value="AB_hydrolase_sf"/>
</dbReference>
<dbReference type="Proteomes" id="UP000475249">
    <property type="component" value="Unassembled WGS sequence"/>
</dbReference>